<dbReference type="EMBL" id="CP061800">
    <property type="protein sequence ID" value="QTA90160.1"/>
    <property type="molecule type" value="Genomic_DNA"/>
</dbReference>
<evidence type="ECO:0000313" key="3">
    <source>
        <dbReference type="Proteomes" id="UP000663722"/>
    </source>
</evidence>
<dbReference type="Proteomes" id="UP000663722">
    <property type="component" value="Chromosome"/>
</dbReference>
<evidence type="ECO:0000313" key="2">
    <source>
        <dbReference type="EMBL" id="QTA90160.1"/>
    </source>
</evidence>
<reference evidence="2" key="1">
    <citation type="journal article" date="2021" name="Microb. Physiol.">
        <title>Proteogenomic Insights into the Physiology of Marine, Sulfate-Reducing, Filamentous Desulfonema limicola and Desulfonema magnum.</title>
        <authorList>
            <person name="Schnaars V."/>
            <person name="Wohlbrand L."/>
            <person name="Scheve S."/>
            <person name="Hinrichs C."/>
            <person name="Reinhardt R."/>
            <person name="Rabus R."/>
        </authorList>
    </citation>
    <scope>NUCLEOTIDE SEQUENCE</scope>
    <source>
        <strain evidence="2">4be13</strain>
    </source>
</reference>
<dbReference type="KEGG" id="dmm:dnm_062210"/>
<keyword evidence="3" id="KW-1185">Reference proteome</keyword>
<accession>A0A975BSA9</accession>
<keyword evidence="1" id="KW-0472">Membrane</keyword>
<organism evidence="2 3">
    <name type="scientific">Desulfonema magnum</name>
    <dbReference type="NCBI Taxonomy" id="45655"/>
    <lineage>
        <taxon>Bacteria</taxon>
        <taxon>Pseudomonadati</taxon>
        <taxon>Thermodesulfobacteriota</taxon>
        <taxon>Desulfobacteria</taxon>
        <taxon>Desulfobacterales</taxon>
        <taxon>Desulfococcaceae</taxon>
        <taxon>Desulfonema</taxon>
    </lineage>
</organism>
<sequence>MQKFYFCNCEKAFSHSGENTFMILALAFGQAALRKSIFALRRKYRKTRLRLSLEKSRVSAGALLIFSFSRLMRGQDR</sequence>
<keyword evidence="1" id="KW-1133">Transmembrane helix</keyword>
<name>A0A975BSA9_9BACT</name>
<gene>
    <name evidence="2" type="ORF">dnm_062210</name>
</gene>
<keyword evidence="1" id="KW-0812">Transmembrane</keyword>
<protein>
    <submittedName>
        <fullName evidence="2">Uncharacterized protein</fullName>
    </submittedName>
</protein>
<proteinExistence type="predicted"/>
<dbReference type="AlphaFoldDB" id="A0A975BSA9"/>
<feature type="transmembrane region" description="Helical" evidence="1">
    <location>
        <begin position="20"/>
        <end position="40"/>
    </location>
</feature>
<evidence type="ECO:0000256" key="1">
    <source>
        <dbReference type="SAM" id="Phobius"/>
    </source>
</evidence>